<dbReference type="InterPro" id="IPR000182">
    <property type="entry name" value="GNAT_dom"/>
</dbReference>
<reference evidence="7 8" key="1">
    <citation type="submission" date="2018-03" db="EMBL/GenBank/DDBJ databases">
        <title>Draft genome sequences of four Enterococcus mundtii strains isolated from beef slaughterhouses in Kenya.</title>
        <authorList>
            <person name="Wambui J."/>
            <person name="Stevens M."/>
            <person name="Njage P."/>
            <person name="Stephan R."/>
            <person name="Tasara T."/>
        </authorList>
    </citation>
    <scope>NUCLEOTIDE SEQUENCE [LARGE SCALE GENOMIC DNA]</scope>
    <source>
        <strain evidence="7 8">H18-EM</strain>
    </source>
</reference>
<organism evidence="7 8">
    <name type="scientific">Enterococcus mundtii</name>
    <dbReference type="NCBI Taxonomy" id="53346"/>
    <lineage>
        <taxon>Bacteria</taxon>
        <taxon>Bacillati</taxon>
        <taxon>Bacillota</taxon>
        <taxon>Bacilli</taxon>
        <taxon>Lactobacillales</taxon>
        <taxon>Enterococcaceae</taxon>
        <taxon>Enterococcus</taxon>
    </lineage>
</organism>
<comment type="caution">
    <text evidence="7">The sequence shown here is derived from an EMBL/GenBank/DDBJ whole genome shotgun (WGS) entry which is preliminary data.</text>
</comment>
<keyword evidence="3 7" id="KW-0808">Transferase</keyword>
<dbReference type="AlphaFoldDB" id="A0A1A6G7H1"/>
<gene>
    <name evidence="7" type="primary">rimI</name>
    <name evidence="7" type="ORF">C6N14_06040</name>
    <name evidence="6" type="ORF">EMU01_26840</name>
</gene>
<reference evidence="6 9" key="2">
    <citation type="submission" date="2019-07" db="EMBL/GenBank/DDBJ databases">
        <title>Whole genome shotgun sequence of Enterococcus mundtii NBRC 100490.</title>
        <authorList>
            <person name="Hosoyama A."/>
            <person name="Uohara A."/>
            <person name="Ohji S."/>
            <person name="Ichikawa N."/>
        </authorList>
    </citation>
    <scope>NUCLEOTIDE SEQUENCE [LARGE SCALE GENOMIC DNA]</scope>
    <source>
        <strain evidence="6 9">NBRC 100490</strain>
    </source>
</reference>
<dbReference type="Proteomes" id="UP000321175">
    <property type="component" value="Unassembled WGS sequence"/>
</dbReference>
<protein>
    <submittedName>
        <fullName evidence="7">Ribosomal-protein-alanine N-acetyltransferase</fullName>
    </submittedName>
    <submittedName>
        <fullName evidence="6">Ribosomal-protein-alanine acetyltransferase</fullName>
    </submittedName>
</protein>
<keyword evidence="4" id="KW-0012">Acyltransferase</keyword>
<dbReference type="SUPFAM" id="SSF55729">
    <property type="entry name" value="Acyl-CoA N-acyltransferases (Nat)"/>
    <property type="match status" value="1"/>
</dbReference>
<evidence type="ECO:0000313" key="8">
    <source>
        <dbReference type="Proteomes" id="UP000244022"/>
    </source>
</evidence>
<keyword evidence="2" id="KW-0963">Cytoplasm</keyword>
<evidence type="ECO:0000256" key="2">
    <source>
        <dbReference type="ARBA" id="ARBA00022490"/>
    </source>
</evidence>
<dbReference type="InterPro" id="IPR016181">
    <property type="entry name" value="Acyl_CoA_acyltransferase"/>
</dbReference>
<dbReference type="GO" id="GO:0008080">
    <property type="term" value="F:N-acetyltransferase activity"/>
    <property type="evidence" value="ECO:0007669"/>
    <property type="project" value="InterPro"/>
</dbReference>
<sequence length="156" mass="17906">MIEEKTAFNDTKLAQALWQVSDDAFLNGSPWTKEQFLSDIQQPQTNYLVLHQADEIIGFIGYAKVLDEVEVTNLAVLTAEQHKGVARQLLQEMLQREKANQAHSVFLEVRQSNIAAQHLYESEKFRQVGKRKAYYHDPVEDAVIMCTKLKTEVMKP</sequence>
<evidence type="ECO:0000256" key="1">
    <source>
        <dbReference type="ARBA" id="ARBA00005395"/>
    </source>
</evidence>
<dbReference type="InterPro" id="IPR050680">
    <property type="entry name" value="YpeA/RimI_acetyltransf"/>
</dbReference>
<comment type="similarity">
    <text evidence="1">Belongs to the acetyltransferase family. RimI subfamily.</text>
</comment>
<keyword evidence="9" id="KW-1185">Reference proteome</keyword>
<evidence type="ECO:0000256" key="3">
    <source>
        <dbReference type="ARBA" id="ARBA00022679"/>
    </source>
</evidence>
<dbReference type="Pfam" id="PF00583">
    <property type="entry name" value="Acetyltransf_1"/>
    <property type="match status" value="1"/>
</dbReference>
<dbReference type="NCBIfam" id="TIGR01575">
    <property type="entry name" value="rimI"/>
    <property type="match status" value="1"/>
</dbReference>
<name>A0A1A6G7H1_ENTMU</name>
<dbReference type="GeneID" id="60999630"/>
<evidence type="ECO:0000313" key="6">
    <source>
        <dbReference type="EMBL" id="GEL81540.1"/>
    </source>
</evidence>
<dbReference type="EMBL" id="BJWA01000027">
    <property type="protein sequence ID" value="GEL81540.1"/>
    <property type="molecule type" value="Genomic_DNA"/>
</dbReference>
<evidence type="ECO:0000256" key="4">
    <source>
        <dbReference type="ARBA" id="ARBA00023315"/>
    </source>
</evidence>
<dbReference type="Proteomes" id="UP000244022">
    <property type="component" value="Unassembled WGS sequence"/>
</dbReference>
<dbReference type="PANTHER" id="PTHR43420:SF44">
    <property type="entry name" value="ACETYLTRANSFERASE YPEA"/>
    <property type="match status" value="1"/>
</dbReference>
<dbReference type="Gene3D" id="3.40.630.30">
    <property type="match status" value="1"/>
</dbReference>
<dbReference type="CDD" id="cd04301">
    <property type="entry name" value="NAT_SF"/>
    <property type="match status" value="1"/>
</dbReference>
<dbReference type="PANTHER" id="PTHR43420">
    <property type="entry name" value="ACETYLTRANSFERASE"/>
    <property type="match status" value="1"/>
</dbReference>
<evidence type="ECO:0000259" key="5">
    <source>
        <dbReference type="PROSITE" id="PS51186"/>
    </source>
</evidence>
<dbReference type="RefSeq" id="WP_065096444.1">
    <property type="nucleotide sequence ID" value="NZ_BJWA01000027.1"/>
</dbReference>
<evidence type="ECO:0000313" key="9">
    <source>
        <dbReference type="Proteomes" id="UP000321175"/>
    </source>
</evidence>
<proteinExistence type="inferred from homology"/>
<accession>A0A1A6G7H1</accession>
<evidence type="ECO:0000313" key="7">
    <source>
        <dbReference type="EMBL" id="PTO35881.1"/>
    </source>
</evidence>
<feature type="domain" description="N-acetyltransferase" evidence="5">
    <location>
        <begin position="1"/>
        <end position="150"/>
    </location>
</feature>
<dbReference type="PROSITE" id="PS51186">
    <property type="entry name" value="GNAT"/>
    <property type="match status" value="1"/>
</dbReference>
<dbReference type="EMBL" id="PYGR01000017">
    <property type="protein sequence ID" value="PTO35881.1"/>
    <property type="molecule type" value="Genomic_DNA"/>
</dbReference>
<dbReference type="InterPro" id="IPR006464">
    <property type="entry name" value="AcTrfase_RimI/Ard1"/>
</dbReference>